<protein>
    <recommendedName>
        <fullName evidence="3">TIR domain-containing protein</fullName>
    </recommendedName>
</protein>
<dbReference type="Gene3D" id="3.40.50.10140">
    <property type="entry name" value="Toll/interleukin-1 receptor homology (TIR) domain"/>
    <property type="match status" value="1"/>
</dbReference>
<evidence type="ECO:0000313" key="4">
    <source>
        <dbReference type="EMBL" id="KAH0910088.1"/>
    </source>
</evidence>
<evidence type="ECO:0000259" key="3">
    <source>
        <dbReference type="PROSITE" id="PS50104"/>
    </source>
</evidence>
<comment type="caution">
    <text evidence="4">The sequence shown here is derived from an EMBL/GenBank/DDBJ whole genome shotgun (WGS) entry which is preliminary data.</text>
</comment>
<proteinExistence type="predicted"/>
<evidence type="ECO:0000256" key="1">
    <source>
        <dbReference type="ARBA" id="ARBA00023027"/>
    </source>
</evidence>
<dbReference type="Pfam" id="PF14299">
    <property type="entry name" value="PP2"/>
    <property type="match status" value="1"/>
</dbReference>
<accession>A0ABQ8C0D1</accession>
<dbReference type="InterPro" id="IPR035897">
    <property type="entry name" value="Toll_tir_struct_dom_sf"/>
</dbReference>
<keyword evidence="5" id="KW-1185">Reference proteome</keyword>
<sequence>MLSQTTINKNSPFPSKRKSSYMAPSSSAKPLKGPQVFISFRGEDVRKHFISFLDPALRRANINVFIDENELLGADLASLFTRIEESEIALVIFSKNYADSDWCLDELAKMKERKDQGRLRVIPIFYNLSPSVVKELRQDFGDKFRDMQRKHKHQPERTKKWEEALVSVPDIKGMPLSEQSDRTDNEFINSLVVEIQRLLDHMAVKGTPTREENHHGGSMVPARKLEKEAKQQRVSLVPAKNLDREVTLQGGYMVPSIIPARQLQITHCENSQKWAWSFINEAPNYGELEVAKMIKIHWLKIVGTYDDTSNLTPGAKYEAVFLVKLEDNAIGWEQPVTLKLKVEQHDGSDDNRVDRNESLKDYIGHNWVDILAGVFVVPPRNKPAKITFTMFQHVTDDKKRGLVVKGVAIRPTN</sequence>
<organism evidence="4 5">
    <name type="scientific">Brassica napus</name>
    <name type="common">Rape</name>
    <dbReference type="NCBI Taxonomy" id="3708"/>
    <lineage>
        <taxon>Eukaryota</taxon>
        <taxon>Viridiplantae</taxon>
        <taxon>Streptophyta</taxon>
        <taxon>Embryophyta</taxon>
        <taxon>Tracheophyta</taxon>
        <taxon>Spermatophyta</taxon>
        <taxon>Magnoliopsida</taxon>
        <taxon>eudicotyledons</taxon>
        <taxon>Gunneridae</taxon>
        <taxon>Pentapetalae</taxon>
        <taxon>rosids</taxon>
        <taxon>malvids</taxon>
        <taxon>Brassicales</taxon>
        <taxon>Brassicaceae</taxon>
        <taxon>Brassiceae</taxon>
        <taxon>Brassica</taxon>
    </lineage>
</organism>
<dbReference type="Pfam" id="PF01582">
    <property type="entry name" value="TIR"/>
    <property type="match status" value="1"/>
</dbReference>
<dbReference type="PROSITE" id="PS50104">
    <property type="entry name" value="TIR"/>
    <property type="match status" value="1"/>
</dbReference>
<feature type="region of interest" description="Disordered" evidence="2">
    <location>
        <begin position="1"/>
        <end position="30"/>
    </location>
</feature>
<dbReference type="InterPro" id="IPR025886">
    <property type="entry name" value="PP2-like"/>
</dbReference>
<feature type="compositionally biased region" description="Polar residues" evidence="2">
    <location>
        <begin position="1"/>
        <end position="13"/>
    </location>
</feature>
<evidence type="ECO:0000313" key="5">
    <source>
        <dbReference type="Proteomes" id="UP000824890"/>
    </source>
</evidence>
<feature type="domain" description="TIR" evidence="3">
    <location>
        <begin position="32"/>
        <end position="199"/>
    </location>
</feature>
<evidence type="ECO:0000256" key="2">
    <source>
        <dbReference type="SAM" id="MobiDB-lite"/>
    </source>
</evidence>
<gene>
    <name evidence="4" type="ORF">HID58_033409</name>
</gene>
<dbReference type="EMBL" id="JAGKQM010000009">
    <property type="protein sequence ID" value="KAH0910088.1"/>
    <property type="molecule type" value="Genomic_DNA"/>
</dbReference>
<dbReference type="PANTHER" id="PTHR32009:SF75">
    <property type="entry name" value="PROTEIN PHLOEM PROTEIN 2-LIKE A5-RELATED"/>
    <property type="match status" value="1"/>
</dbReference>
<dbReference type="SMART" id="SM00255">
    <property type="entry name" value="TIR"/>
    <property type="match status" value="1"/>
</dbReference>
<dbReference type="InterPro" id="IPR000157">
    <property type="entry name" value="TIR_dom"/>
</dbReference>
<keyword evidence="1" id="KW-0520">NAD</keyword>
<name>A0ABQ8C0D1_BRANA</name>
<dbReference type="PANTHER" id="PTHR32009">
    <property type="entry name" value="TMV RESISTANCE PROTEIN N-LIKE"/>
    <property type="match status" value="1"/>
</dbReference>
<reference evidence="4 5" key="1">
    <citation type="submission" date="2021-05" db="EMBL/GenBank/DDBJ databases">
        <title>Genome Assembly of Synthetic Allotetraploid Brassica napus Reveals Homoeologous Exchanges between Subgenomes.</title>
        <authorList>
            <person name="Davis J.T."/>
        </authorList>
    </citation>
    <scope>NUCLEOTIDE SEQUENCE [LARGE SCALE GENOMIC DNA]</scope>
    <source>
        <strain evidence="5">cv. Da-Ae</strain>
        <tissue evidence="4">Seedling</tissue>
    </source>
</reference>
<dbReference type="SUPFAM" id="SSF52200">
    <property type="entry name" value="Toll/Interleukin receptor TIR domain"/>
    <property type="match status" value="1"/>
</dbReference>
<dbReference type="Proteomes" id="UP000824890">
    <property type="component" value="Unassembled WGS sequence"/>
</dbReference>